<dbReference type="EMBL" id="CAUYUE010000003">
    <property type="protein sequence ID" value="CAK0751970.1"/>
    <property type="molecule type" value="Genomic_DNA"/>
</dbReference>
<protein>
    <recommendedName>
        <fullName evidence="4">Thioredoxin domain-containing protein</fullName>
    </recommendedName>
</protein>
<evidence type="ECO:0000313" key="2">
    <source>
        <dbReference type="EMBL" id="CAK0751970.1"/>
    </source>
</evidence>
<dbReference type="CDD" id="cd02961">
    <property type="entry name" value="PDI_a_family"/>
    <property type="match status" value="1"/>
</dbReference>
<dbReference type="InterPro" id="IPR036249">
    <property type="entry name" value="Thioredoxin-like_sf"/>
</dbReference>
<feature type="transmembrane region" description="Helical" evidence="1">
    <location>
        <begin position="125"/>
        <end position="143"/>
    </location>
</feature>
<keyword evidence="1" id="KW-1133">Transmembrane helix</keyword>
<evidence type="ECO:0000256" key="1">
    <source>
        <dbReference type="SAM" id="Phobius"/>
    </source>
</evidence>
<dbReference type="Gene3D" id="3.40.30.10">
    <property type="entry name" value="Glutaredoxin"/>
    <property type="match status" value="1"/>
</dbReference>
<dbReference type="PANTHER" id="PTHR19991:SF2">
    <property type="entry name" value="GH08893P"/>
    <property type="match status" value="1"/>
</dbReference>
<dbReference type="Proteomes" id="UP001314263">
    <property type="component" value="Unassembled WGS sequence"/>
</dbReference>
<keyword evidence="3" id="KW-1185">Reference proteome</keyword>
<dbReference type="SUPFAM" id="SSF52833">
    <property type="entry name" value="Thioredoxin-like"/>
    <property type="match status" value="1"/>
</dbReference>
<proteinExistence type="predicted"/>
<name>A0AAV1HV90_9CHLO</name>
<dbReference type="AlphaFoldDB" id="A0AAV1HV90"/>
<sequence>MLTQPHHFARFVLFTSSGEPSLQHLKESWDEAARSQLTEAVPVYHAVVDIEEHPFLAERFNIQALPAFLLFRNRKMYKYGGVDTGADALTSFAKDGYKNTAALDVPKEISPLEVALKQLKASSSMAVGAAACLFFAAAALLLWKQGKAETAEKKVTAVKPKEDAKTK</sequence>
<gene>
    <name evidence="2" type="ORF">CVIRNUC_002109</name>
</gene>
<keyword evidence="1" id="KW-0472">Membrane</keyword>
<evidence type="ECO:0000313" key="3">
    <source>
        <dbReference type="Proteomes" id="UP001314263"/>
    </source>
</evidence>
<organism evidence="2 3">
    <name type="scientific">Coccomyxa viridis</name>
    <dbReference type="NCBI Taxonomy" id="1274662"/>
    <lineage>
        <taxon>Eukaryota</taxon>
        <taxon>Viridiplantae</taxon>
        <taxon>Chlorophyta</taxon>
        <taxon>core chlorophytes</taxon>
        <taxon>Trebouxiophyceae</taxon>
        <taxon>Trebouxiophyceae incertae sedis</taxon>
        <taxon>Coccomyxaceae</taxon>
        <taxon>Coccomyxa</taxon>
    </lineage>
</organism>
<keyword evidence="1" id="KW-0812">Transmembrane</keyword>
<reference evidence="2 3" key="1">
    <citation type="submission" date="2023-10" db="EMBL/GenBank/DDBJ databases">
        <authorList>
            <person name="Maclean D."/>
            <person name="Macfadyen A."/>
        </authorList>
    </citation>
    <scope>NUCLEOTIDE SEQUENCE [LARGE SCALE GENOMIC DNA]</scope>
</reference>
<dbReference type="PANTHER" id="PTHR19991">
    <property type="entry name" value="L 2 01289"/>
    <property type="match status" value="1"/>
</dbReference>
<evidence type="ECO:0008006" key="4">
    <source>
        <dbReference type="Google" id="ProtNLM"/>
    </source>
</evidence>
<accession>A0AAV1HV90</accession>
<comment type="caution">
    <text evidence="2">The sequence shown here is derived from an EMBL/GenBank/DDBJ whole genome shotgun (WGS) entry which is preliminary data.</text>
</comment>